<accession>A0AAP4D5B6</accession>
<reference evidence="3 4" key="1">
    <citation type="submission" date="2023-03" db="EMBL/GenBank/DDBJ databases">
        <title>YIM 152171 draft genome.</title>
        <authorList>
            <person name="Yang Z."/>
        </authorList>
    </citation>
    <scope>NUCLEOTIDE SEQUENCE [LARGE SCALE GENOMIC DNA]</scope>
    <source>
        <strain evidence="3 4">YIM 152171</strain>
    </source>
</reference>
<comment type="similarity">
    <text evidence="1">Belongs to the UPF0065 (bug) family.</text>
</comment>
<dbReference type="InterPro" id="IPR042100">
    <property type="entry name" value="Bug_dom1"/>
</dbReference>
<evidence type="ECO:0000313" key="3">
    <source>
        <dbReference type="EMBL" id="MDF1586823.1"/>
    </source>
</evidence>
<organism evidence="3 4">
    <name type="scientific">Marinimicrococcus flavescens</name>
    <dbReference type="NCBI Taxonomy" id="3031815"/>
    <lineage>
        <taxon>Bacteria</taxon>
        <taxon>Pseudomonadati</taxon>
        <taxon>Pseudomonadota</taxon>
        <taxon>Alphaproteobacteria</taxon>
        <taxon>Geminicoccales</taxon>
        <taxon>Geminicoccaceae</taxon>
        <taxon>Marinimicrococcus</taxon>
    </lineage>
</organism>
<sequence length="317" mass="33689">MAYKSLLMAAMAFVVGAPAVAQDYPSKPITLVAAYAAGGGTDRLARLFADSLQEKTGTPVVVENRAGATGTLGANHVANAKPDGHTLLFSATSEVTIVKYTMGAVPYDIYNDFSPIGRVAYTPYVIITNNNVPGESLEELESYIAASDSPVPIGAVATISRLTAELFRVRSGLPTETILYNTPAMGDLLGDQIRVSVDVLPTALPQLEAGNVKARVVASADRSELLPDVPTMEESGYPDFVSTVWYSLLAPKDTPPEIVAELSSLLQEIVSDEAVKEQLRAQGYSTYEGDTAEAFGAFLEAETNRWGSVVAETGFTR</sequence>
<proteinExistence type="inferred from homology"/>
<keyword evidence="2" id="KW-0732">Signal</keyword>
<dbReference type="RefSeq" id="WP_327789243.1">
    <property type="nucleotide sequence ID" value="NZ_JARGEQ010000095.1"/>
</dbReference>
<dbReference type="Gene3D" id="3.40.190.10">
    <property type="entry name" value="Periplasmic binding protein-like II"/>
    <property type="match status" value="1"/>
</dbReference>
<name>A0AAP4D5B6_9PROT</name>
<evidence type="ECO:0000256" key="2">
    <source>
        <dbReference type="SAM" id="SignalP"/>
    </source>
</evidence>
<dbReference type="Pfam" id="PF03401">
    <property type="entry name" value="TctC"/>
    <property type="match status" value="1"/>
</dbReference>
<evidence type="ECO:0000256" key="1">
    <source>
        <dbReference type="ARBA" id="ARBA00006987"/>
    </source>
</evidence>
<evidence type="ECO:0000313" key="4">
    <source>
        <dbReference type="Proteomes" id="UP001301140"/>
    </source>
</evidence>
<feature type="chain" id="PRO_5042829648" evidence="2">
    <location>
        <begin position="22"/>
        <end position="317"/>
    </location>
</feature>
<dbReference type="PANTHER" id="PTHR42928">
    <property type="entry name" value="TRICARBOXYLATE-BINDING PROTEIN"/>
    <property type="match status" value="1"/>
</dbReference>
<dbReference type="InterPro" id="IPR005064">
    <property type="entry name" value="BUG"/>
</dbReference>
<dbReference type="CDD" id="cd07012">
    <property type="entry name" value="PBP2_Bug_TTT"/>
    <property type="match status" value="1"/>
</dbReference>
<dbReference type="AlphaFoldDB" id="A0AAP4D5B6"/>
<dbReference type="PIRSF" id="PIRSF017082">
    <property type="entry name" value="YflP"/>
    <property type="match status" value="1"/>
</dbReference>
<dbReference type="Gene3D" id="3.40.190.150">
    <property type="entry name" value="Bordetella uptake gene, domain 1"/>
    <property type="match status" value="1"/>
</dbReference>
<protein>
    <submittedName>
        <fullName evidence="3">Tripartite tricarboxylate transporter substrate binding protein</fullName>
    </submittedName>
</protein>
<dbReference type="Proteomes" id="UP001301140">
    <property type="component" value="Unassembled WGS sequence"/>
</dbReference>
<keyword evidence="4" id="KW-1185">Reference proteome</keyword>
<dbReference type="PANTHER" id="PTHR42928:SF5">
    <property type="entry name" value="BLR1237 PROTEIN"/>
    <property type="match status" value="1"/>
</dbReference>
<comment type="caution">
    <text evidence="3">The sequence shown here is derived from an EMBL/GenBank/DDBJ whole genome shotgun (WGS) entry which is preliminary data.</text>
</comment>
<gene>
    <name evidence="3" type="ORF">PZ740_10575</name>
</gene>
<feature type="signal peptide" evidence="2">
    <location>
        <begin position="1"/>
        <end position="21"/>
    </location>
</feature>
<dbReference type="EMBL" id="JARGEQ010000095">
    <property type="protein sequence ID" value="MDF1586823.1"/>
    <property type="molecule type" value="Genomic_DNA"/>
</dbReference>